<evidence type="ECO:0008006" key="4">
    <source>
        <dbReference type="Google" id="ProtNLM"/>
    </source>
</evidence>
<accession>A0ABT6DI29</accession>
<gene>
    <name evidence="2" type="ORF">NWE73_00170</name>
</gene>
<evidence type="ECO:0000313" key="3">
    <source>
        <dbReference type="Proteomes" id="UP001152321"/>
    </source>
</evidence>
<sequence>MKKTKLVLMCAGILFSLKGVAAEQTQVMKGIGIDGKACAVKIVREGDLLKSVILEGASQVFEIIAEKSDGYGPRTEIREKGGGEVLGIAEESKGMYSYFTHSENIFSNGETFKLDTNDLPQTGESLKGLKMIIQIGLRYDGNELVSVKAQNKAKALLVATLASAQFTCQK</sequence>
<evidence type="ECO:0000256" key="1">
    <source>
        <dbReference type="SAM" id="SignalP"/>
    </source>
</evidence>
<dbReference type="Proteomes" id="UP001152321">
    <property type="component" value="Unassembled WGS sequence"/>
</dbReference>
<name>A0ABT6DI29_9BACT</name>
<evidence type="ECO:0000313" key="2">
    <source>
        <dbReference type="EMBL" id="MDG0814758.1"/>
    </source>
</evidence>
<keyword evidence="3" id="KW-1185">Reference proteome</keyword>
<protein>
    <recommendedName>
        <fullName evidence="4">Lipocalin-like domain-containing protein</fullName>
    </recommendedName>
</protein>
<organism evidence="2 3">
    <name type="scientific">Bdellovibrio svalbardensis</name>
    <dbReference type="NCBI Taxonomy" id="2972972"/>
    <lineage>
        <taxon>Bacteria</taxon>
        <taxon>Pseudomonadati</taxon>
        <taxon>Bdellovibrionota</taxon>
        <taxon>Bdellovibrionia</taxon>
        <taxon>Bdellovibrionales</taxon>
        <taxon>Pseudobdellovibrionaceae</taxon>
        <taxon>Bdellovibrio</taxon>
    </lineage>
</organism>
<proteinExistence type="predicted"/>
<reference evidence="2" key="1">
    <citation type="submission" date="2022-08" db="EMBL/GenBank/DDBJ databases">
        <title>Novel Bdellovibrio Species Isolated from Svalbard: Designation Bdellovibrio svalbardensis.</title>
        <authorList>
            <person name="Mitchell R.J."/>
            <person name="Choi S.Y."/>
        </authorList>
    </citation>
    <scope>NUCLEOTIDE SEQUENCE</scope>
    <source>
        <strain evidence="2">PAP01</strain>
    </source>
</reference>
<feature type="chain" id="PRO_5045918181" description="Lipocalin-like domain-containing protein" evidence="1">
    <location>
        <begin position="22"/>
        <end position="170"/>
    </location>
</feature>
<dbReference type="RefSeq" id="WP_277576243.1">
    <property type="nucleotide sequence ID" value="NZ_JANRMI010000001.1"/>
</dbReference>
<dbReference type="EMBL" id="JANRMI010000001">
    <property type="protein sequence ID" value="MDG0814758.1"/>
    <property type="molecule type" value="Genomic_DNA"/>
</dbReference>
<comment type="caution">
    <text evidence="2">The sequence shown here is derived from an EMBL/GenBank/DDBJ whole genome shotgun (WGS) entry which is preliminary data.</text>
</comment>
<feature type="signal peptide" evidence="1">
    <location>
        <begin position="1"/>
        <end position="21"/>
    </location>
</feature>
<keyword evidence="1" id="KW-0732">Signal</keyword>